<dbReference type="EMBL" id="LR134476">
    <property type="protein sequence ID" value="VEI13354.1"/>
    <property type="molecule type" value="Genomic_DNA"/>
</dbReference>
<sequence>MKKVIFTSLALAGGVLLALKIQENLQRQALWQQVTDEVDF</sequence>
<dbReference type="NCBIfam" id="NF038356">
    <property type="entry name" value="actino_DLW39"/>
    <property type="match status" value="1"/>
</dbReference>
<keyword evidence="2" id="KW-1185">Reference proteome</keyword>
<reference evidence="1 2" key="1">
    <citation type="submission" date="2018-12" db="EMBL/GenBank/DDBJ databases">
        <authorList>
            <consortium name="Pathogen Informatics"/>
        </authorList>
    </citation>
    <scope>NUCLEOTIDE SEQUENCE [LARGE SCALE GENOMIC DNA]</scope>
    <source>
        <strain evidence="1 2">NCTC13354</strain>
    </source>
</reference>
<gene>
    <name evidence="1" type="ORF">NCTC13354_01067</name>
</gene>
<proteinExistence type="predicted"/>
<name>A0A448PEM7_9ACTO</name>
<dbReference type="Proteomes" id="UP000269542">
    <property type="component" value="Chromosome"/>
</dbReference>
<dbReference type="InterPro" id="IPR047990">
    <property type="entry name" value="DLW39-like"/>
</dbReference>
<accession>A0A448PEM7</accession>
<dbReference type="RefSeq" id="WP_241968944.1">
    <property type="nucleotide sequence ID" value="NZ_LR134476.1"/>
</dbReference>
<evidence type="ECO:0000313" key="1">
    <source>
        <dbReference type="EMBL" id="VEI13354.1"/>
    </source>
</evidence>
<dbReference type="AlphaFoldDB" id="A0A448PEM7"/>
<protein>
    <submittedName>
        <fullName evidence="1">Uncharacterized protein</fullName>
    </submittedName>
</protein>
<organism evidence="1 2">
    <name type="scientific">Trueperella bialowiezensis</name>
    <dbReference type="NCBI Taxonomy" id="312285"/>
    <lineage>
        <taxon>Bacteria</taxon>
        <taxon>Bacillati</taxon>
        <taxon>Actinomycetota</taxon>
        <taxon>Actinomycetes</taxon>
        <taxon>Actinomycetales</taxon>
        <taxon>Actinomycetaceae</taxon>
        <taxon>Trueperella</taxon>
    </lineage>
</organism>
<evidence type="ECO:0000313" key="2">
    <source>
        <dbReference type="Proteomes" id="UP000269542"/>
    </source>
</evidence>
<dbReference type="KEGG" id="tbw:NCTC13354_01067"/>